<evidence type="ECO:0000313" key="3">
    <source>
        <dbReference type="Proteomes" id="UP001165641"/>
    </source>
</evidence>
<keyword evidence="3" id="KW-1185">Reference proteome</keyword>
<sequence>MSNTTKDQLTDQQVHQKFLNLVGRPKTDEVTDFRDAFLARADEPHRIGFQRRNLKTAFSANLNRLFPNLIAVDEDGIDGDAPVLMYGAVLDDMSKSHESTKALLPHVRPDDQVAFFEMGFLASTTSWSEALASRDPKQACLGYIFDDRAQYYMSDYETRLDEKLNGDFELTPPERDRAERMIRRIVDAKISKYNSQPFFRPDVSPDYPRRVLVVDQNFSDASTFYGRASAKEFRAMLKAAIAENPDAEILVKTHPDLNWVKGGKRRGYFDNMKSEGRVRIMRDSVNPFEIFDLVDKVYVGTSGMGLEALLAGKEVVCFGAPCYAGWGLTDDRMTVPHRRRTRDLAELFHAFYIWYTIYHLPQGQVPAQIEDVLDFIEENRPVRPIPSEASNAPAVSIVIPVHGVENYLAECLGSIQRQTFQDFEVILIDDVSPDRSAQIAQEFCDRDARFHLIRRQDNIGPGFARNQGIELARGEFVLFIDPDDYMPEKEHLARVVSMAREDGADMVRYRKRHEQIEDENGTVQKLREDKVEAYFRREVRGSSVTDAPHIAHSRHFWNWLYRRDFLVRHDIRFLTTYREERAFLLQAYMADPIVSISDSNGVVYRIRKNSAVRRAQTMADVNDQLENFDQVIEQLQHNKALEPQSPHWWLARFQVSQFLHYLYFGFAWKTADASGKAKEFIDRLGATLKRTGMSPQDLIPDPSQLSGSHLRANAYGLLFGATKAKRLDLIRMALALQPIAAKDLYQEYLRQPDTDTQRDLQQGLNGYARNDRVTAGQENIAPTAKRPRLIIHMGATKTGSTVLQHLLEDNRPELLRNGIWYPEVGLFWQPGRPHKQAGHAHFVNYALNGDHSLHQHVTSSLAILGNKVHTVILSSEAFFLNPKSAELAQYFKDFDVEMVVYLRRQDEWANSQYAEFVAGGAISSTSLSFPKWLEEKQATSCLDYDRMVRSWEQYLPKSSLHIRRYLRQRDIPWDIIDDFSETTGLPQIRNLPAPSKEKTNDARLSTTHVELIRQYNKHPFPSKPAYLDFIERAGARLTQWRRANDLPMPSPWLLTDEIADRIMQTAATGNERIAREYFNLTDAELFPARAAPPLQCPLHLEELEIVDQAYEGVRRRFKAERSVRPLENYGVFGWRLWSSVPLLATVYRHRGRPDLAQELLADPAEFARNNWAGRHPKLRWLAYSKGSTMGPRQALRIWVPLLKPLVRQRGGEDAVERLTKNPVIFVRDLRNPVARMMGRILFPMGEKC</sequence>
<keyword evidence="2" id="KW-0328">Glycosyltransferase</keyword>
<dbReference type="Gene3D" id="3.90.550.10">
    <property type="entry name" value="Spore Coat Polysaccharide Biosynthesis Protein SpsA, Chain A"/>
    <property type="match status" value="1"/>
</dbReference>
<dbReference type="GO" id="GO:0016757">
    <property type="term" value="F:glycosyltransferase activity"/>
    <property type="evidence" value="ECO:0007669"/>
    <property type="project" value="UniProtKB-KW"/>
</dbReference>
<protein>
    <submittedName>
        <fullName evidence="2">Glycosyltransferase</fullName>
        <ecNumber evidence="2">2.4.-.-</ecNumber>
    </submittedName>
</protein>
<reference evidence="2" key="1">
    <citation type="submission" date="2022-12" db="EMBL/GenBank/DDBJ databases">
        <title>Paracoccus onchidii sp. nov., isolated from a marine invertebrate from the South China Sea.</title>
        <authorList>
            <person name="Xu S."/>
            <person name="Liu Z."/>
            <person name="Xu Y."/>
        </authorList>
    </citation>
    <scope>NUCLEOTIDE SEQUENCE</scope>
    <source>
        <strain evidence="2">Z330</strain>
    </source>
</reference>
<dbReference type="CDD" id="cd00761">
    <property type="entry name" value="Glyco_tranf_GTA_type"/>
    <property type="match status" value="1"/>
</dbReference>
<dbReference type="CDD" id="cd16440">
    <property type="entry name" value="beta_Kdo_transferase_KpsC_1"/>
    <property type="match status" value="1"/>
</dbReference>
<name>A0ABT4ZK74_9RHOB</name>
<dbReference type="PANTHER" id="PTHR22916">
    <property type="entry name" value="GLYCOSYLTRANSFERASE"/>
    <property type="match status" value="1"/>
</dbReference>
<dbReference type="EC" id="2.4.-.-" evidence="2"/>
<dbReference type="Pfam" id="PF00535">
    <property type="entry name" value="Glycos_transf_2"/>
    <property type="match status" value="1"/>
</dbReference>
<proteinExistence type="predicted"/>
<dbReference type="SUPFAM" id="SSF52540">
    <property type="entry name" value="P-loop containing nucleoside triphosphate hydrolases"/>
    <property type="match status" value="1"/>
</dbReference>
<dbReference type="InterPro" id="IPR007833">
    <property type="entry name" value="Capsule_polysaccharide_synth"/>
</dbReference>
<dbReference type="RefSeq" id="WP_271890493.1">
    <property type="nucleotide sequence ID" value="NZ_JAQBIE010000033.1"/>
</dbReference>
<organism evidence="2 3">
    <name type="scientific">Paracoccus onchidii</name>
    <dbReference type="NCBI Taxonomy" id="3017813"/>
    <lineage>
        <taxon>Bacteria</taxon>
        <taxon>Pseudomonadati</taxon>
        <taxon>Pseudomonadota</taxon>
        <taxon>Alphaproteobacteria</taxon>
        <taxon>Rhodobacterales</taxon>
        <taxon>Paracoccaceae</taxon>
        <taxon>Paracoccus</taxon>
    </lineage>
</organism>
<comment type="caution">
    <text evidence="2">The sequence shown here is derived from an EMBL/GenBank/DDBJ whole genome shotgun (WGS) entry which is preliminary data.</text>
</comment>
<evidence type="ECO:0000259" key="1">
    <source>
        <dbReference type="Pfam" id="PF00535"/>
    </source>
</evidence>
<dbReference type="EMBL" id="JAQBIE010000033">
    <property type="protein sequence ID" value="MDB6179393.1"/>
    <property type="molecule type" value="Genomic_DNA"/>
</dbReference>
<dbReference type="SUPFAM" id="SSF53448">
    <property type="entry name" value="Nucleotide-diphospho-sugar transferases"/>
    <property type="match status" value="1"/>
</dbReference>
<dbReference type="InterPro" id="IPR029044">
    <property type="entry name" value="Nucleotide-diphossugar_trans"/>
</dbReference>
<accession>A0ABT4ZK74</accession>
<dbReference type="Proteomes" id="UP001165641">
    <property type="component" value="Unassembled WGS sequence"/>
</dbReference>
<keyword evidence="2" id="KW-0808">Transferase</keyword>
<dbReference type="PANTHER" id="PTHR22916:SF3">
    <property type="entry name" value="UDP-GLCNAC:BETAGAL BETA-1,3-N-ACETYLGLUCOSAMINYLTRANSFERASE-LIKE PROTEIN 1"/>
    <property type="match status" value="1"/>
</dbReference>
<evidence type="ECO:0000313" key="2">
    <source>
        <dbReference type="EMBL" id="MDB6179393.1"/>
    </source>
</evidence>
<dbReference type="InterPro" id="IPR027417">
    <property type="entry name" value="P-loop_NTPase"/>
</dbReference>
<dbReference type="Gene3D" id="3.40.50.300">
    <property type="entry name" value="P-loop containing nucleotide triphosphate hydrolases"/>
    <property type="match status" value="1"/>
</dbReference>
<dbReference type="Pfam" id="PF05159">
    <property type="entry name" value="Capsule_synth"/>
    <property type="match status" value="1"/>
</dbReference>
<feature type="domain" description="Glycosyltransferase 2-like" evidence="1">
    <location>
        <begin position="396"/>
        <end position="564"/>
    </location>
</feature>
<gene>
    <name evidence="2" type="ORF">PAF17_18065</name>
</gene>
<dbReference type="InterPro" id="IPR001173">
    <property type="entry name" value="Glyco_trans_2-like"/>
</dbReference>